<organism evidence="8 9">
    <name type="scientific">Intoshia linei</name>
    <dbReference type="NCBI Taxonomy" id="1819745"/>
    <lineage>
        <taxon>Eukaryota</taxon>
        <taxon>Metazoa</taxon>
        <taxon>Spiralia</taxon>
        <taxon>Lophotrochozoa</taxon>
        <taxon>Mesozoa</taxon>
        <taxon>Orthonectida</taxon>
        <taxon>Rhopaluridae</taxon>
        <taxon>Intoshia</taxon>
    </lineage>
</organism>
<feature type="compositionally biased region" description="Polar residues" evidence="6">
    <location>
        <begin position="394"/>
        <end position="410"/>
    </location>
</feature>
<feature type="compositionally biased region" description="Basic and acidic residues" evidence="6">
    <location>
        <begin position="383"/>
        <end position="393"/>
    </location>
</feature>
<feature type="domain" description="THAP-type" evidence="7">
    <location>
        <begin position="1"/>
        <end position="93"/>
    </location>
</feature>
<sequence>MPTRRKCFIKCSRFDVSSSMKNGVNLDKRSFHRLPASNKEILKVWSFLLAENLEKLKITKSTNLCSRHFSKNCYMNYTNERRVLWPLAVPRLTPYYYDDPEKKYDHVDDFDKSIDVDASDDEYVEQLSDTDSDSDIECLSTPDNFMLNSNLVSRSRRDFMCDYMCQDIGLLEIASQVEFFHPAGMIPSTFSEDDENGIVSPEVRLRTCHEYTMQMCPTQSGKMSQKPWNIRNFSTEIKKRLPDYMAMCNKMQSINQFLNHQVKNINITEKPTRPIDSKIITVLEPKPKGKSHKHKHKIINIISNKIHPIIGNKTISKPTYDIVAYNKLKIDNSHSLLSVASTSTKLPETCINIPSPATIRNPIIKIFNRNHLSTTQSIVENLKSPKKEPKNKTDSIVTNEVSDNSNPKDILSENQNVLDALCKQRHRIDNMLNDILKIRDEETNDSDRIYLSSGSDNESEKSCSNTLQHSPQLNQKNLPLTNGNCTKSIDSPIIVEDLSDDEIPFNDCIQYT</sequence>
<feature type="compositionally biased region" description="Polar residues" evidence="6">
    <location>
        <begin position="452"/>
        <end position="480"/>
    </location>
</feature>
<proteinExistence type="predicted"/>
<dbReference type="GO" id="GO:0008270">
    <property type="term" value="F:zinc ion binding"/>
    <property type="evidence" value="ECO:0007669"/>
    <property type="project" value="UniProtKB-KW"/>
</dbReference>
<evidence type="ECO:0000256" key="6">
    <source>
        <dbReference type="SAM" id="MobiDB-lite"/>
    </source>
</evidence>
<evidence type="ECO:0000256" key="2">
    <source>
        <dbReference type="ARBA" id="ARBA00022771"/>
    </source>
</evidence>
<dbReference type="Proteomes" id="UP000078046">
    <property type="component" value="Unassembled WGS sequence"/>
</dbReference>
<keyword evidence="4 5" id="KW-0238">DNA-binding</keyword>
<protein>
    <recommendedName>
        <fullName evidence="7">THAP-type domain-containing protein</fullName>
    </recommendedName>
</protein>
<dbReference type="OrthoDB" id="9867479at2759"/>
<dbReference type="SMART" id="SM00980">
    <property type="entry name" value="THAP"/>
    <property type="match status" value="1"/>
</dbReference>
<evidence type="ECO:0000313" key="8">
    <source>
        <dbReference type="EMBL" id="OAF64972.1"/>
    </source>
</evidence>
<evidence type="ECO:0000259" key="7">
    <source>
        <dbReference type="PROSITE" id="PS50950"/>
    </source>
</evidence>
<reference evidence="8 9" key="1">
    <citation type="submission" date="2016-04" db="EMBL/GenBank/DDBJ databases">
        <title>The genome of Intoshia linei affirms orthonectids as highly simplified spiralians.</title>
        <authorList>
            <person name="Mikhailov K.V."/>
            <person name="Slusarev G.S."/>
            <person name="Nikitin M.A."/>
            <person name="Logacheva M.D."/>
            <person name="Penin A."/>
            <person name="Aleoshin V."/>
            <person name="Panchin Y.V."/>
        </authorList>
    </citation>
    <scope>NUCLEOTIDE SEQUENCE [LARGE SCALE GENOMIC DNA]</scope>
    <source>
        <strain evidence="8">Intl2013</strain>
        <tissue evidence="8">Whole animal</tissue>
    </source>
</reference>
<dbReference type="GO" id="GO:0003677">
    <property type="term" value="F:DNA binding"/>
    <property type="evidence" value="ECO:0007669"/>
    <property type="project" value="UniProtKB-UniRule"/>
</dbReference>
<dbReference type="SUPFAM" id="SSF57716">
    <property type="entry name" value="Glucocorticoid receptor-like (DNA-binding domain)"/>
    <property type="match status" value="1"/>
</dbReference>
<keyword evidence="9" id="KW-1185">Reference proteome</keyword>
<dbReference type="PROSITE" id="PS50950">
    <property type="entry name" value="ZF_THAP"/>
    <property type="match status" value="1"/>
</dbReference>
<keyword evidence="3" id="KW-0862">Zinc</keyword>
<accession>A0A177ATZ4</accession>
<dbReference type="InterPro" id="IPR006612">
    <property type="entry name" value="THAP_Znf"/>
</dbReference>
<evidence type="ECO:0000256" key="4">
    <source>
        <dbReference type="ARBA" id="ARBA00023125"/>
    </source>
</evidence>
<name>A0A177ATZ4_9BILA</name>
<gene>
    <name evidence="8" type="ORF">A3Q56_07324</name>
</gene>
<dbReference type="Pfam" id="PF05485">
    <property type="entry name" value="THAP"/>
    <property type="match status" value="1"/>
</dbReference>
<evidence type="ECO:0000256" key="5">
    <source>
        <dbReference type="PROSITE-ProRule" id="PRU00309"/>
    </source>
</evidence>
<evidence type="ECO:0000313" key="9">
    <source>
        <dbReference type="Proteomes" id="UP000078046"/>
    </source>
</evidence>
<keyword evidence="2 5" id="KW-0863">Zinc-finger</keyword>
<feature type="region of interest" description="Disordered" evidence="6">
    <location>
        <begin position="447"/>
        <end position="480"/>
    </location>
</feature>
<keyword evidence="1" id="KW-0479">Metal-binding</keyword>
<evidence type="ECO:0000256" key="3">
    <source>
        <dbReference type="ARBA" id="ARBA00022833"/>
    </source>
</evidence>
<evidence type="ECO:0000256" key="1">
    <source>
        <dbReference type="ARBA" id="ARBA00022723"/>
    </source>
</evidence>
<dbReference type="EMBL" id="LWCA01001514">
    <property type="protein sequence ID" value="OAF64972.1"/>
    <property type="molecule type" value="Genomic_DNA"/>
</dbReference>
<feature type="region of interest" description="Disordered" evidence="6">
    <location>
        <begin position="380"/>
        <end position="410"/>
    </location>
</feature>
<comment type="caution">
    <text evidence="8">The sequence shown here is derived from an EMBL/GenBank/DDBJ whole genome shotgun (WGS) entry which is preliminary data.</text>
</comment>
<dbReference type="AlphaFoldDB" id="A0A177ATZ4"/>